<feature type="compositionally biased region" description="Low complexity" evidence="10">
    <location>
        <begin position="302"/>
        <end position="314"/>
    </location>
</feature>
<comment type="caution">
    <text evidence="13">The sequence shown here is derived from an EMBL/GenBank/DDBJ whole genome shotgun (WGS) entry which is preliminary data.</text>
</comment>
<feature type="transmembrane region" description="Helical" evidence="11">
    <location>
        <begin position="357"/>
        <end position="381"/>
    </location>
</feature>
<evidence type="ECO:0000256" key="3">
    <source>
        <dbReference type="ARBA" id="ARBA00022692"/>
    </source>
</evidence>
<evidence type="ECO:0000313" key="14">
    <source>
        <dbReference type="Proteomes" id="UP001159405"/>
    </source>
</evidence>
<sequence>MDNSRNASLKPVQASNLPALIVVQSVFLTLIMIVSAVANSFICRCILVHRSLRTITNSFIFNLAATDFLLSVLCMPFALVSAITGRWVFGEVMCKLTGFLISVLCIASILTLVLVAIDRYLAICRPLKYCILVTHRKSVMMLVYVWLHAAVCSILPVIGWGQGYKFVVEESICRPEFGKPTADNGYTIFLFITCFVGPFSIIAFTYVSILFTARRQFRRVHQAKVTPPNPINSTQPSSSQLNVITDYHGETTIAHTPENTVLQALHDEPNPPPIKDSQGQASPIGETDENARLVGENEDKSYSSSSGGLNTPSSEQSIEEKRKYLNNTTTNMQALAHLLRGSIGTGMLGLPEAVKHAGIVVGPLGMLLVAVVTVHCMHLLVYCSNVFCRRTGEAALGYGEVAEECLRRYWPKRAYVGRLIVNIFLCISQLGIACVYFVFIGDNLRQVSNALDIKTWIAIILLPIILLSFIRDLRTLVPFSIVANILCLVALVIILQYIVRNIHDVDRLPAFSGWMNLPVFFAMAVYAFEGIAVVLPIENKMAEPQNYGWVINLGMGIVFVLFSSIGILGYMFCQEKCLGSITLNLPNEGIYLGVKLLFASCIFLTYFLQFYVPMVIIQPVILKHVPEEYQDVADYAIRAATVTFTCILAIGIPQLDNFISLVGSISCSALAIIFPVAIHIITLTTEGDGRVPTFTFFKDAAIMLIGLLMFLFGTYTSVARIVVRYKTGHN</sequence>
<evidence type="ECO:0000259" key="12">
    <source>
        <dbReference type="PROSITE" id="PS50262"/>
    </source>
</evidence>
<evidence type="ECO:0000256" key="11">
    <source>
        <dbReference type="SAM" id="Phobius"/>
    </source>
</evidence>
<comment type="similarity">
    <text evidence="9">Belongs to the G-protein coupled receptor 1 family.</text>
</comment>
<feature type="transmembrane region" description="Helical" evidence="11">
    <location>
        <begin position="701"/>
        <end position="723"/>
    </location>
</feature>
<dbReference type="InterPro" id="IPR013057">
    <property type="entry name" value="AA_transpt_TM"/>
</dbReference>
<evidence type="ECO:0000256" key="10">
    <source>
        <dbReference type="SAM" id="MobiDB-lite"/>
    </source>
</evidence>
<feature type="transmembrane region" description="Helical" evidence="11">
    <location>
        <begin position="451"/>
        <end position="470"/>
    </location>
</feature>
<feature type="transmembrane region" description="Helical" evidence="11">
    <location>
        <begin position="476"/>
        <end position="499"/>
    </location>
</feature>
<keyword evidence="2" id="KW-1003">Cell membrane</keyword>
<feature type="transmembrane region" description="Helical" evidence="11">
    <location>
        <begin position="96"/>
        <end position="117"/>
    </location>
</feature>
<dbReference type="CDD" id="cd14967">
    <property type="entry name" value="7tmA_amine_R-like"/>
    <property type="match status" value="1"/>
</dbReference>
<keyword evidence="5 9" id="KW-0297">G-protein coupled receptor</keyword>
<evidence type="ECO:0000256" key="8">
    <source>
        <dbReference type="ARBA" id="ARBA00023224"/>
    </source>
</evidence>
<keyword evidence="6 11" id="KW-0472">Membrane</keyword>
<feature type="transmembrane region" description="Helical" evidence="11">
    <location>
        <begin position="549"/>
        <end position="572"/>
    </location>
</feature>
<evidence type="ECO:0000256" key="6">
    <source>
        <dbReference type="ARBA" id="ARBA00023136"/>
    </source>
</evidence>
<name>A0ABN8NZH6_9CNID</name>
<gene>
    <name evidence="13" type="ORF">PLOB_00032849</name>
</gene>
<keyword evidence="4 11" id="KW-1133">Transmembrane helix</keyword>
<dbReference type="PRINTS" id="PR00237">
    <property type="entry name" value="GPCRRHODOPSN"/>
</dbReference>
<dbReference type="SUPFAM" id="SSF81321">
    <property type="entry name" value="Family A G protein-coupled receptor-like"/>
    <property type="match status" value="1"/>
</dbReference>
<feature type="transmembrane region" description="Helical" evidence="11">
    <location>
        <begin position="186"/>
        <end position="211"/>
    </location>
</feature>
<feature type="transmembrane region" description="Helical" evidence="11">
    <location>
        <begin position="511"/>
        <end position="537"/>
    </location>
</feature>
<organism evidence="13 14">
    <name type="scientific">Porites lobata</name>
    <dbReference type="NCBI Taxonomy" id="104759"/>
    <lineage>
        <taxon>Eukaryota</taxon>
        <taxon>Metazoa</taxon>
        <taxon>Cnidaria</taxon>
        <taxon>Anthozoa</taxon>
        <taxon>Hexacorallia</taxon>
        <taxon>Scleractinia</taxon>
        <taxon>Fungiina</taxon>
        <taxon>Poritidae</taxon>
        <taxon>Porites</taxon>
    </lineage>
</organism>
<feature type="transmembrane region" description="Helical" evidence="11">
    <location>
        <begin position="20"/>
        <end position="47"/>
    </location>
</feature>
<feature type="transmembrane region" description="Helical" evidence="11">
    <location>
        <begin position="419"/>
        <end position="439"/>
    </location>
</feature>
<protein>
    <recommendedName>
        <fullName evidence="12">G-protein coupled receptors family 1 profile domain-containing protein</fullName>
    </recommendedName>
</protein>
<reference evidence="13 14" key="1">
    <citation type="submission" date="2022-05" db="EMBL/GenBank/DDBJ databases">
        <authorList>
            <consortium name="Genoscope - CEA"/>
            <person name="William W."/>
        </authorList>
    </citation>
    <scope>NUCLEOTIDE SEQUENCE [LARGE SCALE GENOMIC DNA]</scope>
</reference>
<evidence type="ECO:0000256" key="9">
    <source>
        <dbReference type="RuleBase" id="RU000688"/>
    </source>
</evidence>
<comment type="subcellular location">
    <subcellularLocation>
        <location evidence="1">Cell membrane</location>
        <topology evidence="1">Multi-pass membrane protein</topology>
    </subcellularLocation>
</comment>
<proteinExistence type="inferred from homology"/>
<dbReference type="PANTHER" id="PTHR22752">
    <property type="entry name" value="G PROTEIN-COUPLED RECEPTOR"/>
    <property type="match status" value="1"/>
</dbReference>
<evidence type="ECO:0000313" key="13">
    <source>
        <dbReference type="EMBL" id="CAH3127237.1"/>
    </source>
</evidence>
<keyword evidence="7 9" id="KW-0675">Receptor</keyword>
<accession>A0ABN8NZH6</accession>
<dbReference type="InterPro" id="IPR000276">
    <property type="entry name" value="GPCR_Rhodpsn"/>
</dbReference>
<keyword evidence="14" id="KW-1185">Reference proteome</keyword>
<evidence type="ECO:0000256" key="7">
    <source>
        <dbReference type="ARBA" id="ARBA00023170"/>
    </source>
</evidence>
<keyword evidence="8 9" id="KW-0807">Transducer</keyword>
<feature type="transmembrane region" description="Helical" evidence="11">
    <location>
        <begin position="59"/>
        <end position="84"/>
    </location>
</feature>
<evidence type="ECO:0000256" key="1">
    <source>
        <dbReference type="ARBA" id="ARBA00004651"/>
    </source>
</evidence>
<evidence type="ECO:0000256" key="2">
    <source>
        <dbReference type="ARBA" id="ARBA00022475"/>
    </source>
</evidence>
<dbReference type="InterPro" id="IPR017452">
    <property type="entry name" value="GPCR_Rhodpsn_7TM"/>
</dbReference>
<feature type="region of interest" description="Disordered" evidence="10">
    <location>
        <begin position="297"/>
        <end position="318"/>
    </location>
</feature>
<feature type="transmembrane region" description="Helical" evidence="11">
    <location>
        <begin position="592"/>
        <end position="612"/>
    </location>
</feature>
<dbReference type="PRINTS" id="PR01102">
    <property type="entry name" value="5HT6RECEPTR"/>
</dbReference>
<dbReference type="Proteomes" id="UP001159405">
    <property type="component" value="Unassembled WGS sequence"/>
</dbReference>
<dbReference type="Gene3D" id="1.20.1070.10">
    <property type="entry name" value="Rhodopsin 7-helix transmembrane proteins"/>
    <property type="match status" value="1"/>
</dbReference>
<evidence type="ECO:0000256" key="5">
    <source>
        <dbReference type="ARBA" id="ARBA00023040"/>
    </source>
</evidence>
<dbReference type="PROSITE" id="PS00237">
    <property type="entry name" value="G_PROTEIN_RECEP_F1_1"/>
    <property type="match status" value="1"/>
</dbReference>
<feature type="domain" description="G-protein coupled receptors family 1 profile" evidence="12">
    <location>
        <begin position="38"/>
        <end position="226"/>
    </location>
</feature>
<keyword evidence="3 9" id="KW-0812">Transmembrane</keyword>
<feature type="region of interest" description="Disordered" evidence="10">
    <location>
        <begin position="263"/>
        <end position="285"/>
    </location>
</feature>
<feature type="transmembrane region" description="Helical" evidence="11">
    <location>
        <begin position="658"/>
        <end position="681"/>
    </location>
</feature>
<dbReference type="PANTHER" id="PTHR22752:SF14">
    <property type="entry name" value="G-PROTEIN COUPLED RECEPTORS FAMILY 1 PROFILE DOMAIN-CONTAINING PROTEIN"/>
    <property type="match status" value="1"/>
</dbReference>
<dbReference type="Pfam" id="PF01490">
    <property type="entry name" value="Aa_trans"/>
    <property type="match status" value="1"/>
</dbReference>
<evidence type="ECO:0000256" key="4">
    <source>
        <dbReference type="ARBA" id="ARBA00022989"/>
    </source>
</evidence>
<feature type="transmembrane region" description="Helical" evidence="11">
    <location>
        <begin position="138"/>
        <end position="158"/>
    </location>
</feature>
<dbReference type="PROSITE" id="PS50262">
    <property type="entry name" value="G_PROTEIN_RECEP_F1_2"/>
    <property type="match status" value="1"/>
</dbReference>
<dbReference type="EMBL" id="CALNXK010000043">
    <property type="protein sequence ID" value="CAH3127237.1"/>
    <property type="molecule type" value="Genomic_DNA"/>
</dbReference>